<evidence type="ECO:0000313" key="10">
    <source>
        <dbReference type="EMBL" id="SVA36144.1"/>
    </source>
</evidence>
<keyword evidence="5 8" id="KW-0812">Transmembrane</keyword>
<keyword evidence="3" id="KW-0813">Transport</keyword>
<dbReference type="PROSITE" id="PS50928">
    <property type="entry name" value="ABC_TM1"/>
    <property type="match status" value="1"/>
</dbReference>
<evidence type="ECO:0000256" key="6">
    <source>
        <dbReference type="ARBA" id="ARBA00022989"/>
    </source>
</evidence>
<evidence type="ECO:0000256" key="3">
    <source>
        <dbReference type="ARBA" id="ARBA00022448"/>
    </source>
</evidence>
<evidence type="ECO:0000256" key="4">
    <source>
        <dbReference type="ARBA" id="ARBA00022475"/>
    </source>
</evidence>
<accession>A0A381V7I1</accession>
<comment type="subcellular location">
    <subcellularLocation>
        <location evidence="1">Cell membrane</location>
        <topology evidence="1">Multi-pass membrane protein</topology>
    </subcellularLocation>
</comment>
<evidence type="ECO:0000256" key="5">
    <source>
        <dbReference type="ARBA" id="ARBA00022692"/>
    </source>
</evidence>
<feature type="transmembrane region" description="Helical" evidence="8">
    <location>
        <begin position="172"/>
        <end position="200"/>
    </location>
</feature>
<feature type="transmembrane region" description="Helical" evidence="8">
    <location>
        <begin position="221"/>
        <end position="243"/>
    </location>
</feature>
<keyword evidence="4" id="KW-1003">Cell membrane</keyword>
<dbReference type="AlphaFoldDB" id="A0A381V7I1"/>
<organism evidence="10">
    <name type="scientific">marine metagenome</name>
    <dbReference type="NCBI Taxonomy" id="408172"/>
    <lineage>
        <taxon>unclassified sequences</taxon>
        <taxon>metagenomes</taxon>
        <taxon>ecological metagenomes</taxon>
    </lineage>
</organism>
<feature type="domain" description="ABC transmembrane type-1" evidence="9">
    <location>
        <begin position="91"/>
        <end position="298"/>
    </location>
</feature>
<sequence length="310" mass="33969">VNETTIEVSALAPSPKSWGRRLYAWYLRSDALKGFTLLSPTLLVMGLTMLIPFGIMVTISFWAQIGFEFDTTFTLANYGEGVEQPLYRALLLRSLAISGTCAVVTVLVSYPMAYYVAFHVHKHKMTWIILMTVPFFTSYLLRVFAWKVILGYNGVINSGLKGLGLIEEPLAFLLYSPTAVVITLAHAWAAFAILPIYISLEKIDRSLLEAATDLGDGPVKRFLGVTLPLSMPGVIAATLMIFIPTVGDYVTPALVGGPDGIMIANLIQAQFGLVNNWPMGAALAIDMMVVVAVISLLYIWLTRKITEKIA</sequence>
<feature type="non-terminal residue" evidence="10">
    <location>
        <position position="1"/>
    </location>
</feature>
<dbReference type="GO" id="GO:0055085">
    <property type="term" value="P:transmembrane transport"/>
    <property type="evidence" value="ECO:0007669"/>
    <property type="project" value="InterPro"/>
</dbReference>
<dbReference type="CDD" id="cd06261">
    <property type="entry name" value="TM_PBP2"/>
    <property type="match status" value="1"/>
</dbReference>
<name>A0A381V7I1_9ZZZZ</name>
<dbReference type="GO" id="GO:0005886">
    <property type="term" value="C:plasma membrane"/>
    <property type="evidence" value="ECO:0007669"/>
    <property type="project" value="UniProtKB-SubCell"/>
</dbReference>
<dbReference type="Gene3D" id="1.10.3720.10">
    <property type="entry name" value="MetI-like"/>
    <property type="match status" value="1"/>
</dbReference>
<evidence type="ECO:0000256" key="8">
    <source>
        <dbReference type="SAM" id="Phobius"/>
    </source>
</evidence>
<dbReference type="InterPro" id="IPR035906">
    <property type="entry name" value="MetI-like_sf"/>
</dbReference>
<evidence type="ECO:0000256" key="7">
    <source>
        <dbReference type="ARBA" id="ARBA00023136"/>
    </source>
</evidence>
<dbReference type="PANTHER" id="PTHR42929">
    <property type="entry name" value="INNER MEMBRANE ABC TRANSPORTER PERMEASE PROTEIN YDCU-RELATED-RELATED"/>
    <property type="match status" value="1"/>
</dbReference>
<evidence type="ECO:0000256" key="1">
    <source>
        <dbReference type="ARBA" id="ARBA00004651"/>
    </source>
</evidence>
<keyword evidence="6 8" id="KW-1133">Transmembrane helix</keyword>
<keyword evidence="7 8" id="KW-0472">Membrane</keyword>
<protein>
    <recommendedName>
        <fullName evidence="9">ABC transmembrane type-1 domain-containing protein</fullName>
    </recommendedName>
</protein>
<dbReference type="SUPFAM" id="SSF161098">
    <property type="entry name" value="MetI-like"/>
    <property type="match status" value="1"/>
</dbReference>
<feature type="transmembrane region" description="Helical" evidence="8">
    <location>
        <begin position="128"/>
        <end position="152"/>
    </location>
</feature>
<reference evidence="10" key="1">
    <citation type="submission" date="2018-05" db="EMBL/GenBank/DDBJ databases">
        <authorList>
            <person name="Lanie J.A."/>
            <person name="Ng W.-L."/>
            <person name="Kazmierczak K.M."/>
            <person name="Andrzejewski T.M."/>
            <person name="Davidsen T.M."/>
            <person name="Wayne K.J."/>
            <person name="Tettelin H."/>
            <person name="Glass J.I."/>
            <person name="Rusch D."/>
            <person name="Podicherti R."/>
            <person name="Tsui H.-C.T."/>
            <person name="Winkler M.E."/>
        </authorList>
    </citation>
    <scope>NUCLEOTIDE SEQUENCE</scope>
</reference>
<feature type="transmembrane region" description="Helical" evidence="8">
    <location>
        <begin position="95"/>
        <end position="116"/>
    </location>
</feature>
<feature type="transmembrane region" description="Helical" evidence="8">
    <location>
        <begin position="281"/>
        <end position="301"/>
    </location>
</feature>
<gene>
    <name evidence="10" type="ORF">METZ01_LOCUS88998</name>
</gene>
<evidence type="ECO:0000259" key="9">
    <source>
        <dbReference type="PROSITE" id="PS50928"/>
    </source>
</evidence>
<dbReference type="PANTHER" id="PTHR42929:SF1">
    <property type="entry name" value="INNER MEMBRANE ABC TRANSPORTER PERMEASE PROTEIN YDCU-RELATED"/>
    <property type="match status" value="1"/>
</dbReference>
<comment type="similarity">
    <text evidence="2">Belongs to the binding-protein-dependent transport system permease family. CysTW subfamily.</text>
</comment>
<evidence type="ECO:0000256" key="2">
    <source>
        <dbReference type="ARBA" id="ARBA00007069"/>
    </source>
</evidence>
<feature type="transmembrane region" description="Helical" evidence="8">
    <location>
        <begin position="42"/>
        <end position="65"/>
    </location>
</feature>
<dbReference type="EMBL" id="UINC01008024">
    <property type="protein sequence ID" value="SVA36144.1"/>
    <property type="molecule type" value="Genomic_DNA"/>
</dbReference>
<dbReference type="InterPro" id="IPR000515">
    <property type="entry name" value="MetI-like"/>
</dbReference>
<proteinExistence type="inferred from homology"/>
<dbReference type="Pfam" id="PF00528">
    <property type="entry name" value="BPD_transp_1"/>
    <property type="match status" value="1"/>
</dbReference>